<dbReference type="InterPro" id="IPR002935">
    <property type="entry name" value="SAM_O-MeTrfase"/>
</dbReference>
<evidence type="ECO:0000313" key="8">
    <source>
        <dbReference type="Proteomes" id="UP000054053"/>
    </source>
</evidence>
<evidence type="ECO:0000313" key="5">
    <source>
        <dbReference type="EMBL" id="GAO16341.1"/>
    </source>
</evidence>
<dbReference type="KEGG" id="uvi:66061079"/>
<dbReference type="Proteomes" id="UP000027002">
    <property type="component" value="Chromosome 1"/>
</dbReference>
<dbReference type="PANTHER" id="PTHR10509:SF14">
    <property type="entry name" value="CAFFEOYL-COA O-METHYLTRANSFERASE 3-RELATED"/>
    <property type="match status" value="1"/>
</dbReference>
<proteinExistence type="inferred from homology"/>
<dbReference type="Pfam" id="PF01596">
    <property type="entry name" value="Methyltransf_3"/>
    <property type="match status" value="1"/>
</dbReference>
<reference evidence="6" key="3">
    <citation type="submission" date="2020-03" db="EMBL/GenBank/DDBJ databases">
        <title>A mixture of massive structural variations and highly conserved coding sequences in Ustilaginoidea virens genome.</title>
        <authorList>
            <person name="Zhang K."/>
            <person name="Zhao Z."/>
            <person name="Zhang Z."/>
            <person name="Li Y."/>
            <person name="Hsiang T."/>
            <person name="Sun W."/>
        </authorList>
    </citation>
    <scope>NUCLEOTIDE SEQUENCE</scope>
    <source>
        <strain evidence="6">UV-8b</strain>
    </source>
</reference>
<dbReference type="EMBL" id="CP072753">
    <property type="protein sequence ID" value="QUC16060.1"/>
    <property type="molecule type" value="Genomic_DNA"/>
</dbReference>
<dbReference type="Proteomes" id="UP000054053">
    <property type="component" value="Unassembled WGS sequence"/>
</dbReference>
<dbReference type="InterPro" id="IPR029063">
    <property type="entry name" value="SAM-dependent_MTases_sf"/>
</dbReference>
<keyword evidence="2" id="KW-0808">Transferase</keyword>
<evidence type="ECO:0000256" key="3">
    <source>
        <dbReference type="ARBA" id="ARBA00022691"/>
    </source>
</evidence>
<dbReference type="Gene3D" id="3.40.50.150">
    <property type="entry name" value="Vaccinia Virus protein VP39"/>
    <property type="match status" value="1"/>
</dbReference>
<evidence type="ECO:0000313" key="7">
    <source>
        <dbReference type="Proteomes" id="UP000027002"/>
    </source>
</evidence>
<keyword evidence="7" id="KW-1185">Reference proteome</keyword>
<reference evidence="8" key="2">
    <citation type="journal article" date="2016" name="Genome Announc.">
        <title>Genome sequence of Ustilaginoidea virens IPU010, a rice pathogenic fungus causing false smut.</title>
        <authorList>
            <person name="Kumagai T."/>
            <person name="Ishii T."/>
            <person name="Terai G."/>
            <person name="Umemura M."/>
            <person name="Machida M."/>
            <person name="Asai K."/>
        </authorList>
    </citation>
    <scope>NUCLEOTIDE SEQUENCE [LARGE SCALE GENOMIC DNA]</scope>
    <source>
        <strain evidence="8">IPU010</strain>
    </source>
</reference>
<dbReference type="AlphaFoldDB" id="A0A1B5L1S3"/>
<evidence type="ECO:0000256" key="1">
    <source>
        <dbReference type="ARBA" id="ARBA00022603"/>
    </source>
</evidence>
<sequence>MKDGHTNLFDDPSTGDKVTQYADAHSTPLPAHLTEYHAHMCQSRPDAEMLSSVFQSKLHCFLARALGAKRVLEIGVYVGYSLMLWAHAVGPGGFVTGLEYDPRLAELAETAVARQGISNTEIIVGDGAETLPKLRPSAPYDIVFLDADKSGYPNYLSVILANSQPGSTGRLLRPGGLIVADNVLRAGHVADPTRTDRRISDEKVWNRNIEALRQFNDDVARETRLESVMLPLWDGVSLIRLLD</sequence>
<name>A0A1B5L1S3_USTVR</name>
<protein>
    <recommendedName>
        <fullName evidence="9">O-methyltransferase</fullName>
    </recommendedName>
</protein>
<reference evidence="5" key="1">
    <citation type="journal article" date="2016" name="Genome Announc.">
        <title>Genome Sequence of Ustilaginoidea virens IPU010, a Rice Pathogenic Fungus Causing False Smut.</title>
        <authorList>
            <person name="Kumagai T."/>
            <person name="Ishii T."/>
            <person name="Terai G."/>
            <person name="Umemura M."/>
            <person name="Machida M."/>
            <person name="Asai K."/>
        </authorList>
    </citation>
    <scope>NUCLEOTIDE SEQUENCE [LARGE SCALE GENOMIC DNA]</scope>
    <source>
        <strain evidence="5">IPU010</strain>
    </source>
</reference>
<dbReference type="GO" id="GO:0008171">
    <property type="term" value="F:O-methyltransferase activity"/>
    <property type="evidence" value="ECO:0007669"/>
    <property type="project" value="InterPro"/>
</dbReference>
<organism evidence="5 8">
    <name type="scientific">Ustilaginoidea virens</name>
    <name type="common">Rice false smut fungus</name>
    <name type="synonym">Villosiclava virens</name>
    <dbReference type="NCBI Taxonomy" id="1159556"/>
    <lineage>
        <taxon>Eukaryota</taxon>
        <taxon>Fungi</taxon>
        <taxon>Dikarya</taxon>
        <taxon>Ascomycota</taxon>
        <taxon>Pezizomycotina</taxon>
        <taxon>Sordariomycetes</taxon>
        <taxon>Hypocreomycetidae</taxon>
        <taxon>Hypocreales</taxon>
        <taxon>Clavicipitaceae</taxon>
        <taxon>Ustilaginoidea</taxon>
    </lineage>
</organism>
<dbReference type="GeneID" id="66061079"/>
<dbReference type="CDD" id="cd02440">
    <property type="entry name" value="AdoMet_MTases"/>
    <property type="match status" value="1"/>
</dbReference>
<dbReference type="RefSeq" id="XP_042993733.1">
    <property type="nucleotide sequence ID" value="XM_043137799.1"/>
</dbReference>
<evidence type="ECO:0000313" key="6">
    <source>
        <dbReference type="EMBL" id="QUC16060.1"/>
    </source>
</evidence>
<dbReference type="OrthoDB" id="10251242at2759"/>
<dbReference type="PANTHER" id="PTHR10509">
    <property type="entry name" value="O-METHYLTRANSFERASE-RELATED"/>
    <property type="match status" value="1"/>
</dbReference>
<evidence type="ECO:0008006" key="9">
    <source>
        <dbReference type="Google" id="ProtNLM"/>
    </source>
</evidence>
<dbReference type="PROSITE" id="PS51682">
    <property type="entry name" value="SAM_OMT_I"/>
    <property type="match status" value="1"/>
</dbReference>
<gene>
    <name evidence="6" type="ORF">UV8b_00301</name>
    <name evidence="5" type="ORF">UVI_02049980</name>
</gene>
<dbReference type="SUPFAM" id="SSF53335">
    <property type="entry name" value="S-adenosyl-L-methionine-dependent methyltransferases"/>
    <property type="match status" value="1"/>
</dbReference>
<dbReference type="EMBL" id="BBTG02000035">
    <property type="protein sequence ID" value="GAO16341.1"/>
    <property type="molecule type" value="Genomic_DNA"/>
</dbReference>
<dbReference type="GO" id="GO:0032259">
    <property type="term" value="P:methylation"/>
    <property type="evidence" value="ECO:0007669"/>
    <property type="project" value="UniProtKB-KW"/>
</dbReference>
<accession>A0A1B5L1S3</accession>
<comment type="similarity">
    <text evidence="4">Belongs to the class I-like SAM-binding methyltransferase superfamily. Cation-dependent O-methyltransferase family.</text>
</comment>
<keyword evidence="1" id="KW-0489">Methyltransferase</keyword>
<dbReference type="InterPro" id="IPR050362">
    <property type="entry name" value="Cation-dep_OMT"/>
</dbReference>
<evidence type="ECO:0000256" key="4">
    <source>
        <dbReference type="ARBA" id="ARBA00023453"/>
    </source>
</evidence>
<evidence type="ECO:0000256" key="2">
    <source>
        <dbReference type="ARBA" id="ARBA00022679"/>
    </source>
</evidence>
<dbReference type="GO" id="GO:0008757">
    <property type="term" value="F:S-adenosylmethionine-dependent methyltransferase activity"/>
    <property type="evidence" value="ECO:0007669"/>
    <property type="project" value="TreeGrafter"/>
</dbReference>
<keyword evidence="3" id="KW-0949">S-adenosyl-L-methionine</keyword>